<name>A0A6C0K262_9ZZZZ</name>
<dbReference type="PANTHER" id="PTHR37953">
    <property type="entry name" value="UPF0127 PROTEIN MJ1496"/>
    <property type="match status" value="1"/>
</dbReference>
<dbReference type="EMBL" id="MN740772">
    <property type="protein sequence ID" value="QHU10880.1"/>
    <property type="molecule type" value="Genomic_DNA"/>
</dbReference>
<organism evidence="1">
    <name type="scientific">viral metagenome</name>
    <dbReference type="NCBI Taxonomy" id="1070528"/>
    <lineage>
        <taxon>unclassified sequences</taxon>
        <taxon>metagenomes</taxon>
        <taxon>organismal metagenomes</taxon>
    </lineage>
</organism>
<accession>A0A6C0K262</accession>
<sequence>MYIQTHINQHTFKTKVLRSPREIQLGMMGKKFDGKFDALLFVMNTQESSFWMKNCIIPLDVIFVKNGKINKIHRNCPPCVTNECKTYPGKGNLVIEMLGGTCSEFNIKCGTKIEFST</sequence>
<dbReference type="InterPro" id="IPR038695">
    <property type="entry name" value="Saro_0823-like_sf"/>
</dbReference>
<dbReference type="InterPro" id="IPR003795">
    <property type="entry name" value="DUF192"/>
</dbReference>
<dbReference type="Pfam" id="PF02643">
    <property type="entry name" value="DUF192"/>
    <property type="match status" value="1"/>
</dbReference>
<dbReference type="AlphaFoldDB" id="A0A6C0K262"/>
<proteinExistence type="predicted"/>
<dbReference type="PANTHER" id="PTHR37953:SF1">
    <property type="entry name" value="UPF0127 PROTEIN MJ1496"/>
    <property type="match status" value="1"/>
</dbReference>
<evidence type="ECO:0008006" key="2">
    <source>
        <dbReference type="Google" id="ProtNLM"/>
    </source>
</evidence>
<protein>
    <recommendedName>
        <fullName evidence="2">DUF192 domain-containing protein</fullName>
    </recommendedName>
</protein>
<reference evidence="1" key="1">
    <citation type="journal article" date="2020" name="Nature">
        <title>Giant virus diversity and host interactions through global metagenomics.</title>
        <authorList>
            <person name="Schulz F."/>
            <person name="Roux S."/>
            <person name="Paez-Espino D."/>
            <person name="Jungbluth S."/>
            <person name="Walsh D.A."/>
            <person name="Denef V.J."/>
            <person name="McMahon K.D."/>
            <person name="Konstantinidis K.T."/>
            <person name="Eloe-Fadrosh E.A."/>
            <person name="Kyrpides N.C."/>
            <person name="Woyke T."/>
        </authorList>
    </citation>
    <scope>NUCLEOTIDE SEQUENCE</scope>
    <source>
        <strain evidence="1">GVMAG-S-1101165-83</strain>
    </source>
</reference>
<evidence type="ECO:0000313" key="1">
    <source>
        <dbReference type="EMBL" id="QHU10880.1"/>
    </source>
</evidence>
<dbReference type="Gene3D" id="2.60.120.1140">
    <property type="entry name" value="Protein of unknown function DUF192"/>
    <property type="match status" value="1"/>
</dbReference>